<keyword evidence="2" id="KW-1185">Reference proteome</keyword>
<organism evidence="1 2">
    <name type="scientific">Corynebacterium liangguodongii</name>
    <dbReference type="NCBI Taxonomy" id="2079535"/>
    <lineage>
        <taxon>Bacteria</taxon>
        <taxon>Bacillati</taxon>
        <taxon>Actinomycetota</taxon>
        <taxon>Actinomycetes</taxon>
        <taxon>Mycobacteriales</taxon>
        <taxon>Corynebacteriaceae</taxon>
        <taxon>Corynebacterium</taxon>
    </lineage>
</organism>
<gene>
    <name evidence="1" type="ORF">C3E79_03930</name>
</gene>
<sequence length="180" mass="19060">MAGENKPRIFTDGRDMLINVALIIVAMLAVVGFTGLCSFNPGAPEQGPVQEVDARAFIDLESRAVDFPVRYPEVPAEWVANSARRTMVGGAPAPVIGWVTPAGSYLQLTQTAASLDDAISAVDPTPRELARTEAISGHDAEVYAAPGVRDIWAVDAGQRRLVATGAATDEEFRELIAAAL</sequence>
<protein>
    <submittedName>
        <fullName evidence="1">DUF4245 domain-containing protein</fullName>
    </submittedName>
</protein>
<dbReference type="Proteomes" id="UP000244754">
    <property type="component" value="Chromosome"/>
</dbReference>
<dbReference type="InterPro" id="IPR025339">
    <property type="entry name" value="DUF4245"/>
</dbReference>
<proteinExistence type="predicted"/>
<accession>A0A2S0WD92</accession>
<dbReference type="OrthoDB" id="4772660at2"/>
<dbReference type="KEGG" id="clia:C3E79_03930"/>
<dbReference type="RefSeq" id="WP_108403741.1">
    <property type="nucleotide sequence ID" value="NZ_CP026948.1"/>
</dbReference>
<name>A0A2S0WD92_9CORY</name>
<dbReference type="EMBL" id="CP026948">
    <property type="protein sequence ID" value="AWB83739.1"/>
    <property type="molecule type" value="Genomic_DNA"/>
</dbReference>
<reference evidence="2" key="1">
    <citation type="submission" date="2018-01" db="EMBL/GenBank/DDBJ databases">
        <authorList>
            <person name="Li J."/>
        </authorList>
    </citation>
    <scope>NUCLEOTIDE SEQUENCE [LARGE SCALE GENOMIC DNA]</scope>
    <source>
        <strain evidence="2">2184</strain>
    </source>
</reference>
<evidence type="ECO:0000313" key="2">
    <source>
        <dbReference type="Proteomes" id="UP000244754"/>
    </source>
</evidence>
<dbReference type="AlphaFoldDB" id="A0A2S0WD92"/>
<dbReference type="Pfam" id="PF14030">
    <property type="entry name" value="DUF4245"/>
    <property type="match status" value="1"/>
</dbReference>
<evidence type="ECO:0000313" key="1">
    <source>
        <dbReference type="EMBL" id="AWB83739.1"/>
    </source>
</evidence>